<comment type="similarity">
    <text evidence="1">Belongs to the UreD family.</text>
</comment>
<dbReference type="EnsemblPlants" id="AUR62037908-RA">
    <property type="protein sequence ID" value="AUR62037908-RA:cds"/>
    <property type="gene ID" value="AUR62037908"/>
</dbReference>
<accession>A0A803MZR8</accession>
<protein>
    <submittedName>
        <fullName evidence="3">Uncharacterized protein</fullName>
    </submittedName>
</protein>
<sequence length="117" mass="12624">METGSIEVAKVGGKSTVSRCFSKYPLKFIVPNKVGNRNADCVWIYSLSYGGGIVSGDSIKCNFTIGDGCTAVLTTQTSTKILLEKGATSSISECMQDYQVTAMIVVLGYDHFFMLDL</sequence>
<evidence type="ECO:0000313" key="3">
    <source>
        <dbReference type="EnsemblPlants" id="AUR62037908-RA:cds"/>
    </source>
</evidence>
<organism evidence="3 4">
    <name type="scientific">Chenopodium quinoa</name>
    <name type="common">Quinoa</name>
    <dbReference type="NCBI Taxonomy" id="63459"/>
    <lineage>
        <taxon>Eukaryota</taxon>
        <taxon>Viridiplantae</taxon>
        <taxon>Streptophyta</taxon>
        <taxon>Embryophyta</taxon>
        <taxon>Tracheophyta</taxon>
        <taxon>Spermatophyta</taxon>
        <taxon>Magnoliopsida</taxon>
        <taxon>eudicotyledons</taxon>
        <taxon>Gunneridae</taxon>
        <taxon>Pentapetalae</taxon>
        <taxon>Caryophyllales</taxon>
        <taxon>Chenopodiaceae</taxon>
        <taxon>Chenopodioideae</taxon>
        <taxon>Atripliceae</taxon>
        <taxon>Chenopodium</taxon>
    </lineage>
</organism>
<keyword evidence="4" id="KW-1185">Reference proteome</keyword>
<dbReference type="Pfam" id="PF01774">
    <property type="entry name" value="UreD"/>
    <property type="match status" value="1"/>
</dbReference>
<proteinExistence type="inferred from homology"/>
<reference evidence="3" key="2">
    <citation type="submission" date="2021-03" db="UniProtKB">
        <authorList>
            <consortium name="EnsemblPlants"/>
        </authorList>
    </citation>
    <scope>IDENTIFICATION</scope>
</reference>
<evidence type="ECO:0000256" key="1">
    <source>
        <dbReference type="ARBA" id="ARBA00007177"/>
    </source>
</evidence>
<reference evidence="3" key="1">
    <citation type="journal article" date="2017" name="Nature">
        <title>The genome of Chenopodium quinoa.</title>
        <authorList>
            <person name="Jarvis D.E."/>
            <person name="Ho Y.S."/>
            <person name="Lightfoot D.J."/>
            <person name="Schmoeckel S.M."/>
            <person name="Li B."/>
            <person name="Borm T.J.A."/>
            <person name="Ohyanagi H."/>
            <person name="Mineta K."/>
            <person name="Michell C.T."/>
            <person name="Saber N."/>
            <person name="Kharbatia N.M."/>
            <person name="Rupper R.R."/>
            <person name="Sharp A.R."/>
            <person name="Dally N."/>
            <person name="Boughton B.A."/>
            <person name="Woo Y.H."/>
            <person name="Gao G."/>
            <person name="Schijlen E.G.W.M."/>
            <person name="Guo X."/>
            <person name="Momin A.A."/>
            <person name="Negrao S."/>
            <person name="Al-Babili S."/>
            <person name="Gehring C."/>
            <person name="Roessner U."/>
            <person name="Jung C."/>
            <person name="Murphy K."/>
            <person name="Arold S.T."/>
            <person name="Gojobori T."/>
            <person name="van der Linden C.G."/>
            <person name="van Loo E.N."/>
            <person name="Jellen E.N."/>
            <person name="Maughan P.J."/>
            <person name="Tester M."/>
        </authorList>
    </citation>
    <scope>NUCLEOTIDE SEQUENCE [LARGE SCALE GENOMIC DNA]</scope>
    <source>
        <strain evidence="3">cv. PI 614886</strain>
    </source>
</reference>
<evidence type="ECO:0000313" key="4">
    <source>
        <dbReference type="Proteomes" id="UP000596660"/>
    </source>
</evidence>
<evidence type="ECO:0000256" key="2">
    <source>
        <dbReference type="ARBA" id="ARBA00023186"/>
    </source>
</evidence>
<dbReference type="GO" id="GO:0016151">
    <property type="term" value="F:nickel cation binding"/>
    <property type="evidence" value="ECO:0007669"/>
    <property type="project" value="InterPro"/>
</dbReference>
<keyword evidence="2" id="KW-0143">Chaperone</keyword>
<dbReference type="AlphaFoldDB" id="A0A803MZR8"/>
<dbReference type="PANTHER" id="PTHR33643">
    <property type="entry name" value="UREASE ACCESSORY PROTEIN D"/>
    <property type="match status" value="1"/>
</dbReference>
<dbReference type="Gramene" id="AUR62037908-RA">
    <property type="protein sequence ID" value="AUR62037908-RA:cds"/>
    <property type="gene ID" value="AUR62037908"/>
</dbReference>
<dbReference type="Proteomes" id="UP000596660">
    <property type="component" value="Unplaced"/>
</dbReference>
<name>A0A803MZR8_CHEQI</name>
<dbReference type="PANTHER" id="PTHR33643:SF1">
    <property type="entry name" value="UREASE ACCESSORY PROTEIN D"/>
    <property type="match status" value="1"/>
</dbReference>
<dbReference type="InterPro" id="IPR002669">
    <property type="entry name" value="UreD"/>
</dbReference>